<evidence type="ECO:0000313" key="11">
    <source>
        <dbReference type="EMBL" id="GIM48172.1"/>
    </source>
</evidence>
<evidence type="ECO:0000256" key="1">
    <source>
        <dbReference type="ARBA" id="ARBA00003365"/>
    </source>
</evidence>
<dbReference type="PANTHER" id="PTHR43406:SF1">
    <property type="entry name" value="TRYPTOPHAN SYNTHASE ALPHA CHAIN, CHLOROPLASTIC"/>
    <property type="match status" value="1"/>
</dbReference>
<comment type="pathway">
    <text evidence="2 9">Amino-acid biosynthesis; L-tryptophan biosynthesis; L-tryptophan from chorismate: step 5/5.</text>
</comment>
<dbReference type="EMBL" id="BOQE01000001">
    <property type="protein sequence ID" value="GIM48172.1"/>
    <property type="molecule type" value="Genomic_DNA"/>
</dbReference>
<dbReference type="InterPro" id="IPR011060">
    <property type="entry name" value="RibuloseP-bd_barrel"/>
</dbReference>
<name>A0AAV4LK13_9BACL</name>
<dbReference type="PANTHER" id="PTHR43406">
    <property type="entry name" value="TRYPTOPHAN SYNTHASE, ALPHA CHAIN"/>
    <property type="match status" value="1"/>
</dbReference>
<dbReference type="PROSITE" id="PS00167">
    <property type="entry name" value="TRP_SYNTHASE_ALPHA"/>
    <property type="match status" value="1"/>
</dbReference>
<dbReference type="Gene3D" id="3.20.20.70">
    <property type="entry name" value="Aldolase class I"/>
    <property type="match status" value="1"/>
</dbReference>
<dbReference type="RefSeq" id="WP_282201074.1">
    <property type="nucleotide sequence ID" value="NZ_BOQE01000001.1"/>
</dbReference>
<evidence type="ECO:0000313" key="12">
    <source>
        <dbReference type="Proteomes" id="UP001057291"/>
    </source>
</evidence>
<reference evidence="11" key="1">
    <citation type="journal article" date="2023" name="Int. J. Syst. Evol. Microbiol.">
        <title>Collibacillus ludicampi gen. nov., sp. nov., a new soil bacterium of the family Alicyclobacillaceae.</title>
        <authorList>
            <person name="Jojima T."/>
            <person name="Ioku Y."/>
            <person name="Fukuta Y."/>
            <person name="Shirasaka N."/>
            <person name="Matsumura Y."/>
            <person name="Mori M."/>
        </authorList>
    </citation>
    <scope>NUCLEOTIDE SEQUENCE</scope>
    <source>
        <strain evidence="11">TP075</strain>
    </source>
</reference>
<evidence type="ECO:0000256" key="9">
    <source>
        <dbReference type="HAMAP-Rule" id="MF_00131"/>
    </source>
</evidence>
<keyword evidence="4 9" id="KW-0028">Amino-acid biosynthesis</keyword>
<protein>
    <recommendedName>
        <fullName evidence="9">Tryptophan synthase alpha chain</fullName>
        <ecNumber evidence="9">4.2.1.20</ecNumber>
    </recommendedName>
</protein>
<comment type="function">
    <text evidence="1 9">The alpha subunit is responsible for the aldol cleavage of indoleglycerol phosphate to indole and glyceraldehyde 3-phosphate.</text>
</comment>
<proteinExistence type="inferred from homology"/>
<evidence type="ECO:0000256" key="8">
    <source>
        <dbReference type="ARBA" id="ARBA00049047"/>
    </source>
</evidence>
<dbReference type="FunFam" id="3.20.20.70:FF:000037">
    <property type="entry name" value="Tryptophan synthase alpha chain"/>
    <property type="match status" value="1"/>
</dbReference>
<dbReference type="Pfam" id="PF00290">
    <property type="entry name" value="Trp_syntA"/>
    <property type="match status" value="1"/>
</dbReference>
<evidence type="ECO:0000256" key="10">
    <source>
        <dbReference type="RuleBase" id="RU003662"/>
    </source>
</evidence>
<dbReference type="Proteomes" id="UP001057291">
    <property type="component" value="Unassembled WGS sequence"/>
</dbReference>
<dbReference type="GO" id="GO:0005829">
    <property type="term" value="C:cytosol"/>
    <property type="evidence" value="ECO:0007669"/>
    <property type="project" value="TreeGrafter"/>
</dbReference>
<comment type="similarity">
    <text evidence="9 10">Belongs to the TrpA family.</text>
</comment>
<evidence type="ECO:0000256" key="6">
    <source>
        <dbReference type="ARBA" id="ARBA00023141"/>
    </source>
</evidence>
<dbReference type="CDD" id="cd04724">
    <property type="entry name" value="Tryptophan_synthase_alpha"/>
    <property type="match status" value="1"/>
</dbReference>
<dbReference type="InterPro" id="IPR013785">
    <property type="entry name" value="Aldolase_TIM"/>
</dbReference>
<dbReference type="NCBIfam" id="TIGR00262">
    <property type="entry name" value="trpA"/>
    <property type="match status" value="1"/>
</dbReference>
<keyword evidence="5 9" id="KW-0822">Tryptophan biosynthesis</keyword>
<accession>A0AAV4LK13</accession>
<feature type="active site" description="Proton acceptor" evidence="9">
    <location>
        <position position="49"/>
    </location>
</feature>
<dbReference type="SUPFAM" id="SSF51366">
    <property type="entry name" value="Ribulose-phoshate binding barrel"/>
    <property type="match status" value="1"/>
</dbReference>
<sequence length="273" mass="29256">MSRITERFKQLAEKGERAFIPFVTAGDPSLEDTKRIVRLLESVGADIIELGIPYSDPLADGPTIQASALRSLIQGTRLPNVFALVRQMRAEGVSVPLVLFTYVNPVIQWGTERFFQTAAEIGADGVIIPDLPAEEAEEARNAAKTYGVDLIPLVAPTSVGRIETICKQASGFIYCVSSLGVTGVRAAFAEGLPAFVQEVRKKTSLPIAVGFGVGSPEQAEEIGKYADGVIVGSALVNRVSLLAKAREIGDQEKAEKAFAEIVHFAQSLKASLR</sequence>
<keyword evidence="12" id="KW-1185">Reference proteome</keyword>
<feature type="active site" description="Proton acceptor" evidence="9">
    <location>
        <position position="60"/>
    </location>
</feature>
<evidence type="ECO:0000256" key="4">
    <source>
        <dbReference type="ARBA" id="ARBA00022605"/>
    </source>
</evidence>
<evidence type="ECO:0000256" key="3">
    <source>
        <dbReference type="ARBA" id="ARBA00011270"/>
    </source>
</evidence>
<dbReference type="GO" id="GO:0004834">
    <property type="term" value="F:tryptophan synthase activity"/>
    <property type="evidence" value="ECO:0007669"/>
    <property type="project" value="UniProtKB-UniRule"/>
</dbReference>
<comment type="catalytic activity">
    <reaction evidence="8 9">
        <text>(1S,2R)-1-C-(indol-3-yl)glycerol 3-phosphate + L-serine = D-glyceraldehyde 3-phosphate + L-tryptophan + H2O</text>
        <dbReference type="Rhea" id="RHEA:10532"/>
        <dbReference type="ChEBI" id="CHEBI:15377"/>
        <dbReference type="ChEBI" id="CHEBI:33384"/>
        <dbReference type="ChEBI" id="CHEBI:57912"/>
        <dbReference type="ChEBI" id="CHEBI:58866"/>
        <dbReference type="ChEBI" id="CHEBI:59776"/>
        <dbReference type="EC" id="4.2.1.20"/>
    </reaction>
</comment>
<comment type="subunit">
    <text evidence="3 9">Tetramer of two alpha and two beta chains.</text>
</comment>
<keyword evidence="6 9" id="KW-0057">Aromatic amino acid biosynthesis</keyword>
<dbReference type="AlphaFoldDB" id="A0AAV4LK13"/>
<dbReference type="EC" id="4.2.1.20" evidence="9"/>
<keyword evidence="7 9" id="KW-0456">Lyase</keyword>
<evidence type="ECO:0000256" key="2">
    <source>
        <dbReference type="ARBA" id="ARBA00004733"/>
    </source>
</evidence>
<dbReference type="HAMAP" id="MF_00131">
    <property type="entry name" value="Trp_synth_alpha"/>
    <property type="match status" value="1"/>
</dbReference>
<organism evidence="11 12">
    <name type="scientific">Collibacillus ludicampi</name>
    <dbReference type="NCBI Taxonomy" id="2771369"/>
    <lineage>
        <taxon>Bacteria</taxon>
        <taxon>Bacillati</taxon>
        <taxon>Bacillota</taxon>
        <taxon>Bacilli</taxon>
        <taxon>Bacillales</taxon>
        <taxon>Alicyclobacillaceae</taxon>
        <taxon>Collibacillus</taxon>
    </lineage>
</organism>
<dbReference type="InterPro" id="IPR002028">
    <property type="entry name" value="Trp_synthase_suA"/>
</dbReference>
<gene>
    <name evidence="9 11" type="primary">trpA</name>
    <name evidence="11" type="ORF">DNHGIG_37210</name>
</gene>
<comment type="caution">
    <text evidence="11">The sequence shown here is derived from an EMBL/GenBank/DDBJ whole genome shotgun (WGS) entry which is preliminary data.</text>
</comment>
<evidence type="ECO:0000256" key="5">
    <source>
        <dbReference type="ARBA" id="ARBA00022822"/>
    </source>
</evidence>
<dbReference type="InterPro" id="IPR018204">
    <property type="entry name" value="Trp_synthase_alpha_AS"/>
</dbReference>
<evidence type="ECO:0000256" key="7">
    <source>
        <dbReference type="ARBA" id="ARBA00023239"/>
    </source>
</evidence>